<evidence type="ECO:0000313" key="3">
    <source>
        <dbReference type="Proteomes" id="UP000198211"/>
    </source>
</evidence>
<proteinExistence type="predicted"/>
<protein>
    <recommendedName>
        <fullName evidence="4">Eukaryotic/viral aspartic protease</fullName>
    </recommendedName>
</protein>
<feature type="region of interest" description="Disordered" evidence="1">
    <location>
        <begin position="1"/>
        <end position="72"/>
    </location>
</feature>
<evidence type="ECO:0008006" key="4">
    <source>
        <dbReference type="Google" id="ProtNLM"/>
    </source>
</evidence>
<feature type="compositionally biased region" description="Basic and acidic residues" evidence="1">
    <location>
        <begin position="31"/>
        <end position="43"/>
    </location>
</feature>
<evidence type="ECO:0000256" key="1">
    <source>
        <dbReference type="SAM" id="MobiDB-lite"/>
    </source>
</evidence>
<sequence length="103" mass="11231">MAKASSYAVPATPSRGEDRADYDSTPGTEDLDTKFDHDAKDGDDYVNDELENKTPKPDFHEDADVFGTKSGGVKSLSRNLADAIEEEANQSVLMMILTNLTMT</sequence>
<dbReference type="Proteomes" id="UP000198211">
    <property type="component" value="Unassembled WGS sequence"/>
</dbReference>
<feature type="compositionally biased region" description="Basic and acidic residues" evidence="1">
    <location>
        <begin position="50"/>
        <end position="63"/>
    </location>
</feature>
<dbReference type="EMBL" id="NBNE01013543">
    <property type="protein sequence ID" value="OWY95010.1"/>
    <property type="molecule type" value="Genomic_DNA"/>
</dbReference>
<keyword evidence="3" id="KW-1185">Reference proteome</keyword>
<organism evidence="2 3">
    <name type="scientific">Phytophthora megakarya</name>
    <dbReference type="NCBI Taxonomy" id="4795"/>
    <lineage>
        <taxon>Eukaryota</taxon>
        <taxon>Sar</taxon>
        <taxon>Stramenopiles</taxon>
        <taxon>Oomycota</taxon>
        <taxon>Peronosporomycetes</taxon>
        <taxon>Peronosporales</taxon>
        <taxon>Peronosporaceae</taxon>
        <taxon>Phytophthora</taxon>
    </lineage>
</organism>
<accession>A0A225UPX7</accession>
<name>A0A225UPX7_9STRA</name>
<dbReference type="AlphaFoldDB" id="A0A225UPX7"/>
<comment type="caution">
    <text evidence="2">The sequence shown here is derived from an EMBL/GenBank/DDBJ whole genome shotgun (WGS) entry which is preliminary data.</text>
</comment>
<evidence type="ECO:0000313" key="2">
    <source>
        <dbReference type="EMBL" id="OWY95010.1"/>
    </source>
</evidence>
<reference evidence="3" key="1">
    <citation type="submission" date="2017-03" db="EMBL/GenBank/DDBJ databases">
        <title>Phytopthora megakarya and P. palmivora, two closely related causual agents of cacao black pod achieved similar genome size and gene model numbers by different mechanisms.</title>
        <authorList>
            <person name="Ali S."/>
            <person name="Shao J."/>
            <person name="Larry D.J."/>
            <person name="Kronmiller B."/>
            <person name="Shen D."/>
            <person name="Strem M.D."/>
            <person name="Melnick R.L."/>
            <person name="Guiltinan M.J."/>
            <person name="Tyler B.M."/>
            <person name="Meinhardt L.W."/>
            <person name="Bailey B.A."/>
        </authorList>
    </citation>
    <scope>NUCLEOTIDE SEQUENCE [LARGE SCALE GENOMIC DNA]</scope>
    <source>
        <strain evidence="3">zdho120</strain>
    </source>
</reference>
<gene>
    <name evidence="2" type="ORF">PHMEG_00035105</name>
</gene>